<comment type="caution">
    <text evidence="1">The sequence shown here is derived from an EMBL/GenBank/DDBJ whole genome shotgun (WGS) entry which is preliminary data.</text>
</comment>
<keyword evidence="2" id="KW-1185">Reference proteome</keyword>
<evidence type="ECO:0000313" key="2">
    <source>
        <dbReference type="Proteomes" id="UP001597273"/>
    </source>
</evidence>
<sequence>MDEKDWLTIAAIYEEKGVPNHIRLESAENKRYFLPISPPLTL</sequence>
<name>A0ABW4QDL7_9BACL</name>
<gene>
    <name evidence="1" type="ORF">ACFSDB_00870</name>
</gene>
<reference evidence="2" key="1">
    <citation type="journal article" date="2019" name="Int. J. Syst. Evol. Microbiol.">
        <title>The Global Catalogue of Microorganisms (GCM) 10K type strain sequencing project: providing services to taxonomists for standard genome sequencing and annotation.</title>
        <authorList>
            <consortium name="The Broad Institute Genomics Platform"/>
            <consortium name="The Broad Institute Genome Sequencing Center for Infectious Disease"/>
            <person name="Wu L."/>
            <person name="Ma J."/>
        </authorList>
    </citation>
    <scope>NUCLEOTIDE SEQUENCE [LARGE SCALE GENOMIC DNA]</scope>
    <source>
        <strain evidence="2">CGMCC 1.15475</strain>
    </source>
</reference>
<protein>
    <submittedName>
        <fullName evidence="1">Uncharacterized protein</fullName>
    </submittedName>
</protein>
<evidence type="ECO:0000313" key="1">
    <source>
        <dbReference type="EMBL" id="MFD1861453.1"/>
    </source>
</evidence>
<dbReference type="RefSeq" id="WP_377338778.1">
    <property type="nucleotide sequence ID" value="NZ_JBHUFW010000002.1"/>
</dbReference>
<proteinExistence type="predicted"/>
<dbReference type="EMBL" id="JBHUFW010000002">
    <property type="protein sequence ID" value="MFD1861453.1"/>
    <property type="molecule type" value="Genomic_DNA"/>
</dbReference>
<organism evidence="1 2">
    <name type="scientific">Planococcus chinensis</name>
    <dbReference type="NCBI Taxonomy" id="272917"/>
    <lineage>
        <taxon>Bacteria</taxon>
        <taxon>Bacillati</taxon>
        <taxon>Bacillota</taxon>
        <taxon>Bacilli</taxon>
        <taxon>Bacillales</taxon>
        <taxon>Caryophanaceae</taxon>
        <taxon>Planococcus</taxon>
    </lineage>
</organism>
<accession>A0ABW4QDL7</accession>
<dbReference type="Proteomes" id="UP001597273">
    <property type="component" value="Unassembled WGS sequence"/>
</dbReference>